<evidence type="ECO:0000256" key="6">
    <source>
        <dbReference type="RuleBase" id="RU366058"/>
    </source>
</evidence>
<keyword evidence="9" id="KW-1185">Reference proteome</keyword>
<dbReference type="InterPro" id="IPR015414">
    <property type="entry name" value="TMEM64"/>
</dbReference>
<comment type="subcellular location">
    <subcellularLocation>
        <location evidence="1 6">Cell membrane</location>
        <topology evidence="1 6">Multi-pass membrane protein</topology>
    </subcellularLocation>
</comment>
<dbReference type="PANTHER" id="PTHR12677:SF55">
    <property type="entry name" value="UNDECAPRENYL PHOSPHATE TRANSPORTER SAOUHSC_00901-RELATED"/>
    <property type="match status" value="1"/>
</dbReference>
<evidence type="ECO:0000259" key="7">
    <source>
        <dbReference type="Pfam" id="PF09335"/>
    </source>
</evidence>
<evidence type="ECO:0000256" key="1">
    <source>
        <dbReference type="ARBA" id="ARBA00004651"/>
    </source>
</evidence>
<feature type="transmembrane region" description="Helical" evidence="6">
    <location>
        <begin position="53"/>
        <end position="70"/>
    </location>
</feature>
<organism evidence="8 9">
    <name type="scientific">Fredinandcohnia salidurans</name>
    <dbReference type="NCBI Taxonomy" id="2595041"/>
    <lineage>
        <taxon>Bacteria</taxon>
        <taxon>Bacillati</taxon>
        <taxon>Bacillota</taxon>
        <taxon>Bacilli</taxon>
        <taxon>Bacillales</taxon>
        <taxon>Bacillaceae</taxon>
        <taxon>Fredinandcohnia</taxon>
    </lineage>
</organism>
<dbReference type="PANTHER" id="PTHR12677">
    <property type="entry name" value="GOLGI APPARATUS MEMBRANE PROTEIN TVP38-RELATED"/>
    <property type="match status" value="1"/>
</dbReference>
<name>A0ABW4MNJ5_9BACI</name>
<feature type="transmembrane region" description="Helical" evidence="6">
    <location>
        <begin position="12"/>
        <end position="33"/>
    </location>
</feature>
<comment type="similarity">
    <text evidence="6">Belongs to the TVP38/TMEM64 family.</text>
</comment>
<dbReference type="InterPro" id="IPR032816">
    <property type="entry name" value="VTT_dom"/>
</dbReference>
<feature type="domain" description="VTT" evidence="7">
    <location>
        <begin position="33"/>
        <end position="151"/>
    </location>
</feature>
<sequence>MQEKIVDILLNYEAYAVIISLFLNIVISIFGVLPSVFMTAANLLVFGVWKGTLISFIGEAMGAIVAFWLYRKGFKRFIDKKKHKHSLIDKLLSAKGKEAFMMILLLRLFPFIPSGVVTFTAAMGEVSFINFLFASSLGKVPSLLIEAYSVHNVAAGTMEGKIILTVVSVVGILYIWAKLVRKKNT</sequence>
<evidence type="ECO:0000256" key="4">
    <source>
        <dbReference type="ARBA" id="ARBA00022989"/>
    </source>
</evidence>
<evidence type="ECO:0000313" key="8">
    <source>
        <dbReference type="EMBL" id="MFD1778689.1"/>
    </source>
</evidence>
<dbReference type="Proteomes" id="UP001597227">
    <property type="component" value="Unassembled WGS sequence"/>
</dbReference>
<keyword evidence="4 6" id="KW-1133">Transmembrane helix</keyword>
<evidence type="ECO:0000256" key="2">
    <source>
        <dbReference type="ARBA" id="ARBA00022475"/>
    </source>
</evidence>
<dbReference type="RefSeq" id="WP_304216092.1">
    <property type="nucleotide sequence ID" value="NZ_JBHUEK010000010.1"/>
</dbReference>
<accession>A0ABW4MNJ5</accession>
<comment type="caution">
    <text evidence="6">Lacks conserved residue(s) required for the propagation of feature annotation.</text>
</comment>
<feature type="transmembrane region" description="Helical" evidence="6">
    <location>
        <begin position="162"/>
        <end position="180"/>
    </location>
</feature>
<gene>
    <name evidence="8" type="ORF">ACFSFW_08420</name>
</gene>
<protein>
    <recommendedName>
        <fullName evidence="6">TVP38/TMEM64 family membrane protein</fullName>
    </recommendedName>
</protein>
<evidence type="ECO:0000256" key="5">
    <source>
        <dbReference type="ARBA" id="ARBA00023136"/>
    </source>
</evidence>
<dbReference type="EMBL" id="JBHUEK010000010">
    <property type="protein sequence ID" value="MFD1778689.1"/>
    <property type="molecule type" value="Genomic_DNA"/>
</dbReference>
<keyword evidence="2 6" id="KW-1003">Cell membrane</keyword>
<keyword evidence="3 6" id="KW-0812">Transmembrane</keyword>
<comment type="caution">
    <text evidence="8">The sequence shown here is derived from an EMBL/GenBank/DDBJ whole genome shotgun (WGS) entry which is preliminary data.</text>
</comment>
<keyword evidence="5 6" id="KW-0472">Membrane</keyword>
<evidence type="ECO:0000256" key="3">
    <source>
        <dbReference type="ARBA" id="ARBA00022692"/>
    </source>
</evidence>
<dbReference type="Pfam" id="PF09335">
    <property type="entry name" value="VTT_dom"/>
    <property type="match status" value="1"/>
</dbReference>
<evidence type="ECO:0000313" key="9">
    <source>
        <dbReference type="Proteomes" id="UP001597227"/>
    </source>
</evidence>
<feature type="transmembrane region" description="Helical" evidence="6">
    <location>
        <begin position="99"/>
        <end position="123"/>
    </location>
</feature>
<proteinExistence type="inferred from homology"/>
<reference evidence="9" key="1">
    <citation type="journal article" date="2019" name="Int. J. Syst. Evol. Microbiol.">
        <title>The Global Catalogue of Microorganisms (GCM) 10K type strain sequencing project: providing services to taxonomists for standard genome sequencing and annotation.</title>
        <authorList>
            <consortium name="The Broad Institute Genomics Platform"/>
            <consortium name="The Broad Institute Genome Sequencing Center for Infectious Disease"/>
            <person name="Wu L."/>
            <person name="Ma J."/>
        </authorList>
    </citation>
    <scope>NUCLEOTIDE SEQUENCE [LARGE SCALE GENOMIC DNA]</scope>
    <source>
        <strain evidence="9">CCUG 15531</strain>
    </source>
</reference>